<evidence type="ECO:0000256" key="1">
    <source>
        <dbReference type="SAM" id="MobiDB-lite"/>
    </source>
</evidence>
<evidence type="ECO:0000313" key="3">
    <source>
        <dbReference type="Proteomes" id="UP000002009"/>
    </source>
</evidence>
<dbReference type="PANTHER" id="PTHR24314:SF26">
    <property type="match status" value="1"/>
</dbReference>
<dbReference type="InterPro" id="IPR052625">
    <property type="entry name" value="Chl_b_Red"/>
</dbReference>
<dbReference type="Proteomes" id="UP000002009">
    <property type="component" value="Chromosome 11"/>
</dbReference>
<dbReference type="GO" id="GO:0010304">
    <property type="term" value="P:PSII associated light-harvesting complex II catabolic process"/>
    <property type="evidence" value="ECO:0007669"/>
    <property type="project" value="TreeGrafter"/>
</dbReference>
<accession>C1EEW3</accession>
<dbReference type="KEGG" id="mis:MICPUN_86762"/>
<gene>
    <name evidence="2" type="ORF">MICPUN_86762</name>
</gene>
<protein>
    <submittedName>
        <fullName evidence="2">Uncharacterized protein</fullName>
    </submittedName>
</protein>
<feature type="region of interest" description="Disordered" evidence="1">
    <location>
        <begin position="155"/>
        <end position="174"/>
    </location>
</feature>
<dbReference type="SUPFAM" id="SSF51735">
    <property type="entry name" value="NAD(P)-binding Rossmann-fold domains"/>
    <property type="match status" value="1"/>
</dbReference>
<dbReference type="FunCoup" id="C1EEW3">
    <property type="interactions" value="30"/>
</dbReference>
<dbReference type="GO" id="GO:0034256">
    <property type="term" value="F:chlorophyll(ide) b reductase activity"/>
    <property type="evidence" value="ECO:0007669"/>
    <property type="project" value="TreeGrafter"/>
</dbReference>
<dbReference type="InterPro" id="IPR002347">
    <property type="entry name" value="SDR_fam"/>
</dbReference>
<dbReference type="InterPro" id="IPR036291">
    <property type="entry name" value="NAD(P)-bd_dom_sf"/>
</dbReference>
<sequence length="333" mass="35264">MASSGAGVPAAYRTGDAEKPAPPEGFGVVITGATKGVGYALAREFLARGDRVCICGRSATRVDAAVAALRAEFPGACVAGARCDVTDPRDVDAFGDYAASTIGVVHHWLNNAGMVSSREPLFDVEPAEVVRVCNTNLTGAILCCQKAVRLMRRQDEGSAGGSRRARESNGSNSPQRYHVYNFGFSQWGASFSKSTCTHKATKRGLSQLTASLSEELLEAGVDSVGVHQLSPGMVLTDLLLEGASPVARRFFNVLAEEPEVVAADLCPKIRETVGTRTAIEFLTLPDALARVMFGVPQIVGGGRFFDGDGRRVVSANAVGYKENGTRLLYEGME</sequence>
<dbReference type="OMA" id="RVCICGR"/>
<dbReference type="InParanoid" id="C1EEW3"/>
<dbReference type="CDD" id="cd05233">
    <property type="entry name" value="SDR_c"/>
    <property type="match status" value="1"/>
</dbReference>
<dbReference type="Pfam" id="PF00106">
    <property type="entry name" value="adh_short"/>
    <property type="match status" value="1"/>
</dbReference>
<dbReference type="GO" id="GO:0015996">
    <property type="term" value="P:chlorophyll catabolic process"/>
    <property type="evidence" value="ECO:0007669"/>
    <property type="project" value="TreeGrafter"/>
</dbReference>
<dbReference type="OrthoDB" id="3592703at2759"/>
<dbReference type="eggNOG" id="KOG0725">
    <property type="taxonomic scope" value="Eukaryota"/>
</dbReference>
<dbReference type="RefSeq" id="XP_002505343.1">
    <property type="nucleotide sequence ID" value="XM_002505297.1"/>
</dbReference>
<reference evidence="2 3" key="1">
    <citation type="journal article" date="2009" name="Science">
        <title>Green evolution and dynamic adaptations revealed by genomes of the marine picoeukaryotes Micromonas.</title>
        <authorList>
            <person name="Worden A.Z."/>
            <person name="Lee J.H."/>
            <person name="Mock T."/>
            <person name="Rouze P."/>
            <person name="Simmons M.P."/>
            <person name="Aerts A.L."/>
            <person name="Allen A.E."/>
            <person name="Cuvelier M.L."/>
            <person name="Derelle E."/>
            <person name="Everett M.V."/>
            <person name="Foulon E."/>
            <person name="Grimwood J."/>
            <person name="Gundlach H."/>
            <person name="Henrissat B."/>
            <person name="Napoli C."/>
            <person name="McDonald S.M."/>
            <person name="Parker M.S."/>
            <person name="Rombauts S."/>
            <person name="Salamov A."/>
            <person name="Von Dassow P."/>
            <person name="Badger J.H."/>
            <person name="Coutinho P.M."/>
            <person name="Demir E."/>
            <person name="Dubchak I."/>
            <person name="Gentemann C."/>
            <person name="Eikrem W."/>
            <person name="Gready J.E."/>
            <person name="John U."/>
            <person name="Lanier W."/>
            <person name="Lindquist E.A."/>
            <person name="Lucas S."/>
            <person name="Mayer K.F."/>
            <person name="Moreau H."/>
            <person name="Not F."/>
            <person name="Otillar R."/>
            <person name="Panaud O."/>
            <person name="Pangilinan J."/>
            <person name="Paulsen I."/>
            <person name="Piegu B."/>
            <person name="Poliakov A."/>
            <person name="Robbens S."/>
            <person name="Schmutz J."/>
            <person name="Toulza E."/>
            <person name="Wyss T."/>
            <person name="Zelensky A."/>
            <person name="Zhou K."/>
            <person name="Armbrust E.V."/>
            <person name="Bhattacharya D."/>
            <person name="Goodenough U.W."/>
            <person name="Van de Peer Y."/>
            <person name="Grigoriev I.V."/>
        </authorList>
    </citation>
    <scope>NUCLEOTIDE SEQUENCE [LARGE SCALE GENOMIC DNA]</scope>
    <source>
        <strain evidence="3">RCC299 / NOUM17</strain>
    </source>
</reference>
<dbReference type="PRINTS" id="PR00081">
    <property type="entry name" value="GDHRDH"/>
</dbReference>
<dbReference type="EMBL" id="CP001330">
    <property type="protein sequence ID" value="ACO66601.1"/>
    <property type="molecule type" value="Genomic_DNA"/>
</dbReference>
<proteinExistence type="predicted"/>
<dbReference type="AlphaFoldDB" id="C1EEW3"/>
<keyword evidence="3" id="KW-1185">Reference proteome</keyword>
<organism evidence="2 3">
    <name type="scientific">Micromonas commoda (strain RCC299 / NOUM17 / CCMP2709)</name>
    <name type="common">Picoplanktonic green alga</name>
    <dbReference type="NCBI Taxonomy" id="296587"/>
    <lineage>
        <taxon>Eukaryota</taxon>
        <taxon>Viridiplantae</taxon>
        <taxon>Chlorophyta</taxon>
        <taxon>Mamiellophyceae</taxon>
        <taxon>Mamiellales</taxon>
        <taxon>Mamiellaceae</taxon>
        <taxon>Micromonas</taxon>
    </lineage>
</organism>
<evidence type="ECO:0000313" key="2">
    <source>
        <dbReference type="EMBL" id="ACO66601.1"/>
    </source>
</evidence>
<dbReference type="STRING" id="296587.C1EEW3"/>
<dbReference type="PANTHER" id="PTHR24314">
    <property type="entry name" value="NON-SPECIFIC LIPID TRANSFER PROTEIN-RELATED"/>
    <property type="match status" value="1"/>
</dbReference>
<dbReference type="Gene3D" id="3.40.50.720">
    <property type="entry name" value="NAD(P)-binding Rossmann-like Domain"/>
    <property type="match status" value="1"/>
</dbReference>
<dbReference type="GeneID" id="8247474"/>
<name>C1EEW3_MICCC</name>